<feature type="region of interest" description="Disordered" evidence="2">
    <location>
        <begin position="1"/>
        <end position="34"/>
    </location>
</feature>
<evidence type="ECO:0000313" key="4">
    <source>
        <dbReference type="EMBL" id="GAQ82340.1"/>
    </source>
</evidence>
<feature type="coiled-coil region" evidence="1">
    <location>
        <begin position="266"/>
        <end position="293"/>
    </location>
</feature>
<organism evidence="4 5">
    <name type="scientific">Klebsormidium nitens</name>
    <name type="common">Green alga</name>
    <name type="synonym">Ulothrix nitens</name>
    <dbReference type="NCBI Taxonomy" id="105231"/>
    <lineage>
        <taxon>Eukaryota</taxon>
        <taxon>Viridiplantae</taxon>
        <taxon>Streptophyta</taxon>
        <taxon>Klebsormidiophyceae</taxon>
        <taxon>Klebsormidiales</taxon>
        <taxon>Klebsormidiaceae</taxon>
        <taxon>Klebsormidium</taxon>
    </lineage>
</organism>
<keyword evidence="5" id="KW-1185">Reference proteome</keyword>
<protein>
    <submittedName>
        <fullName evidence="4">Uncharacterized protein</fullName>
    </submittedName>
</protein>
<dbReference type="PANTHER" id="PTHR35830:SF1">
    <property type="entry name" value="OS05G0299200 PROTEIN"/>
    <property type="match status" value="1"/>
</dbReference>
<keyword evidence="3" id="KW-0472">Membrane</keyword>
<gene>
    <name evidence="4" type="ORF">KFL_001080160</name>
</gene>
<dbReference type="OrthoDB" id="1898167at2759"/>
<evidence type="ECO:0000256" key="3">
    <source>
        <dbReference type="SAM" id="Phobius"/>
    </source>
</evidence>
<dbReference type="Proteomes" id="UP000054558">
    <property type="component" value="Unassembled WGS sequence"/>
</dbReference>
<evidence type="ECO:0000256" key="2">
    <source>
        <dbReference type="SAM" id="MobiDB-lite"/>
    </source>
</evidence>
<keyword evidence="3" id="KW-1133">Transmembrane helix</keyword>
<evidence type="ECO:0000256" key="1">
    <source>
        <dbReference type="SAM" id="Coils"/>
    </source>
</evidence>
<dbReference type="PANTHER" id="PTHR35830">
    <property type="entry name" value="OS05G0299200 PROTEIN"/>
    <property type="match status" value="1"/>
</dbReference>
<evidence type="ECO:0000313" key="5">
    <source>
        <dbReference type="Proteomes" id="UP000054558"/>
    </source>
</evidence>
<proteinExistence type="predicted"/>
<dbReference type="EMBL" id="DF237057">
    <property type="protein sequence ID" value="GAQ82340.1"/>
    <property type="molecule type" value="Genomic_DNA"/>
</dbReference>
<feature type="transmembrane region" description="Helical" evidence="3">
    <location>
        <begin position="163"/>
        <end position="181"/>
    </location>
</feature>
<feature type="compositionally biased region" description="Basic and acidic residues" evidence="2">
    <location>
        <begin position="1"/>
        <end position="10"/>
    </location>
</feature>
<name>A0A1Y1HUN3_KLENI</name>
<reference evidence="4 5" key="1">
    <citation type="journal article" date="2014" name="Nat. Commun.">
        <title>Klebsormidium flaccidum genome reveals primary factors for plant terrestrial adaptation.</title>
        <authorList>
            <person name="Hori K."/>
            <person name="Maruyama F."/>
            <person name="Fujisawa T."/>
            <person name="Togashi T."/>
            <person name="Yamamoto N."/>
            <person name="Seo M."/>
            <person name="Sato S."/>
            <person name="Yamada T."/>
            <person name="Mori H."/>
            <person name="Tajima N."/>
            <person name="Moriyama T."/>
            <person name="Ikeuchi M."/>
            <person name="Watanabe M."/>
            <person name="Wada H."/>
            <person name="Kobayashi K."/>
            <person name="Saito M."/>
            <person name="Masuda T."/>
            <person name="Sasaki-Sekimoto Y."/>
            <person name="Mashiguchi K."/>
            <person name="Awai K."/>
            <person name="Shimojima M."/>
            <person name="Masuda S."/>
            <person name="Iwai M."/>
            <person name="Nobusawa T."/>
            <person name="Narise T."/>
            <person name="Kondo S."/>
            <person name="Saito H."/>
            <person name="Sato R."/>
            <person name="Murakawa M."/>
            <person name="Ihara Y."/>
            <person name="Oshima-Yamada Y."/>
            <person name="Ohtaka K."/>
            <person name="Satoh M."/>
            <person name="Sonobe K."/>
            <person name="Ishii M."/>
            <person name="Ohtani R."/>
            <person name="Kanamori-Sato M."/>
            <person name="Honoki R."/>
            <person name="Miyazaki D."/>
            <person name="Mochizuki H."/>
            <person name="Umetsu J."/>
            <person name="Higashi K."/>
            <person name="Shibata D."/>
            <person name="Kamiya Y."/>
            <person name="Sato N."/>
            <person name="Nakamura Y."/>
            <person name="Tabata S."/>
            <person name="Ida S."/>
            <person name="Kurokawa K."/>
            <person name="Ohta H."/>
        </authorList>
    </citation>
    <scope>NUCLEOTIDE SEQUENCE [LARGE SCALE GENOMIC DNA]</scope>
    <source>
        <strain evidence="4 5">NIES-2285</strain>
    </source>
</reference>
<dbReference type="AlphaFoldDB" id="A0A1Y1HUN3"/>
<accession>A0A1Y1HUN3</accession>
<dbReference type="STRING" id="105231.A0A1Y1HUN3"/>
<sequence>MKDASLEEGRIPPLRRNVDGPCEPPALQAKEHEKQDMPHCFTLITTALINISPPAAFAGEPSRRNKLRDQRLAWEKSAKRSGAAQKKGQILGGFVELSRQPEGPSRVDVDLEKGATYVRRKLYKARYLSEEAIEDFRRSLRRSKYIRPRPLNYFQRNREATSAIQLGLFLVVLIAAVRWFLRLAKRNRWGWAEWYKPGAPQIGSRVRDRSLGGREVSVGNQWEWPSWLWGGEKKFRRQTLGGVRKGAGITETVKHANPLDYEVDLRSEKELRLARLRQEERRAALERRRQVEELPGWWPRESLLPPVKVSDSRKEVGRFEAQQLLQRMVNMRVEGRDPSLEDITVLHETCQLYGVSVTFDAASTQESLYRVAIQHKVGQLMRAAGYDVIDLSIRLPAARFVGLLSGNLGILPRRAVEIVESSVAAKTKASLTQAYALMKQGRIKELRQELAGLALILSTFPLPLDSAKLELVGDGLSARIPSEERETLLQEVCAVIGQKLRSPSETSGTSSLGGVEEMAARALGLTLS</sequence>
<dbReference type="OMA" id="RICRMSG"/>
<keyword evidence="3" id="KW-0812">Transmembrane</keyword>
<keyword evidence="1" id="KW-0175">Coiled coil</keyword>